<protein>
    <submittedName>
        <fullName evidence="1">Uncharacterized protein</fullName>
    </submittedName>
</protein>
<gene>
    <name evidence="1" type="ORF">Pmani_023454</name>
</gene>
<dbReference type="Proteomes" id="UP001292094">
    <property type="component" value="Unassembled WGS sequence"/>
</dbReference>
<proteinExistence type="predicted"/>
<reference evidence="1" key="1">
    <citation type="submission" date="2023-11" db="EMBL/GenBank/DDBJ databases">
        <title>Genome assemblies of two species of porcelain crab, Petrolisthes cinctipes and Petrolisthes manimaculis (Anomura: Porcellanidae).</title>
        <authorList>
            <person name="Angst P."/>
        </authorList>
    </citation>
    <scope>NUCLEOTIDE SEQUENCE</scope>
    <source>
        <strain evidence="1">PB745_02</strain>
        <tissue evidence="1">Gill</tissue>
    </source>
</reference>
<accession>A0AAE1P9I8</accession>
<keyword evidence="2" id="KW-1185">Reference proteome</keyword>
<dbReference type="EMBL" id="JAWZYT010002409">
    <property type="protein sequence ID" value="KAK4304575.1"/>
    <property type="molecule type" value="Genomic_DNA"/>
</dbReference>
<organism evidence="1 2">
    <name type="scientific">Petrolisthes manimaculis</name>
    <dbReference type="NCBI Taxonomy" id="1843537"/>
    <lineage>
        <taxon>Eukaryota</taxon>
        <taxon>Metazoa</taxon>
        <taxon>Ecdysozoa</taxon>
        <taxon>Arthropoda</taxon>
        <taxon>Crustacea</taxon>
        <taxon>Multicrustacea</taxon>
        <taxon>Malacostraca</taxon>
        <taxon>Eumalacostraca</taxon>
        <taxon>Eucarida</taxon>
        <taxon>Decapoda</taxon>
        <taxon>Pleocyemata</taxon>
        <taxon>Anomura</taxon>
        <taxon>Galatheoidea</taxon>
        <taxon>Porcellanidae</taxon>
        <taxon>Petrolisthes</taxon>
    </lineage>
</organism>
<comment type="caution">
    <text evidence="1">The sequence shown here is derived from an EMBL/GenBank/DDBJ whole genome shotgun (WGS) entry which is preliminary data.</text>
</comment>
<dbReference type="AlphaFoldDB" id="A0AAE1P9I8"/>
<sequence>MLRDVHVVGAEHVCGEIETINSDARSIEMIWTWLEWSTWVRRGAISGSDARRVTLRDVHVAGLQRVG</sequence>
<evidence type="ECO:0000313" key="1">
    <source>
        <dbReference type="EMBL" id="KAK4304575.1"/>
    </source>
</evidence>
<name>A0AAE1P9I8_9EUCA</name>
<evidence type="ECO:0000313" key="2">
    <source>
        <dbReference type="Proteomes" id="UP001292094"/>
    </source>
</evidence>